<comment type="caution">
    <text evidence="1">The sequence shown here is derived from an EMBL/GenBank/DDBJ whole genome shotgun (WGS) entry which is preliminary data.</text>
</comment>
<dbReference type="RefSeq" id="WP_378486540.1">
    <property type="nucleotide sequence ID" value="NZ_JBHUFB010000013.1"/>
</dbReference>
<evidence type="ECO:0000313" key="1">
    <source>
        <dbReference type="EMBL" id="MFD1814038.1"/>
    </source>
</evidence>
<proteinExistence type="predicted"/>
<evidence type="ECO:0000313" key="2">
    <source>
        <dbReference type="Proteomes" id="UP001597286"/>
    </source>
</evidence>
<dbReference type="Proteomes" id="UP001597286">
    <property type="component" value="Unassembled WGS sequence"/>
</dbReference>
<reference evidence="2" key="1">
    <citation type="journal article" date="2019" name="Int. J. Syst. Evol. Microbiol.">
        <title>The Global Catalogue of Microorganisms (GCM) 10K type strain sequencing project: providing services to taxonomists for standard genome sequencing and annotation.</title>
        <authorList>
            <consortium name="The Broad Institute Genomics Platform"/>
            <consortium name="The Broad Institute Genome Sequencing Center for Infectious Disease"/>
            <person name="Wu L."/>
            <person name="Ma J."/>
        </authorList>
    </citation>
    <scope>NUCLEOTIDE SEQUENCE [LARGE SCALE GENOMIC DNA]</scope>
    <source>
        <strain evidence="2">DT72</strain>
    </source>
</reference>
<name>A0ABW4P7E8_9NOCA</name>
<dbReference type="InterPro" id="IPR029058">
    <property type="entry name" value="AB_hydrolase_fold"/>
</dbReference>
<dbReference type="Gene3D" id="3.40.50.1820">
    <property type="entry name" value="alpha/beta hydrolase"/>
    <property type="match status" value="1"/>
</dbReference>
<dbReference type="SUPFAM" id="SSF53474">
    <property type="entry name" value="alpha/beta-Hydrolases"/>
    <property type="match status" value="1"/>
</dbReference>
<gene>
    <name evidence="1" type="ORF">ACFSJG_17625</name>
</gene>
<keyword evidence="1" id="KW-0378">Hydrolase</keyword>
<dbReference type="EMBL" id="JBHUFB010000013">
    <property type="protein sequence ID" value="MFD1814038.1"/>
    <property type="molecule type" value="Genomic_DNA"/>
</dbReference>
<sequence length="246" mass="25245">MASFRLPPVAVALPGTGSDADFAARAFTHALSQAGVHVIAVEPDPSRLVGSYRDALDAAAAQHGPILAAGISIGASVALEWAIEHPDRAAGVLAALPAWTGDPADAPAARSAAYTAVRLRADGLQAVTSEMKATSPVWLGGELERSWRSQWPNLPLALDEASGYHAPTPEEMARCAVPVGICAAVDDAVHPHVVAQAWTRSLPQSALGTVTLDEIGADPSALGRVALDALQQVEPAATRRAVGLSG</sequence>
<protein>
    <submittedName>
        <fullName evidence="1">Alpha/beta hydrolase</fullName>
    </submittedName>
</protein>
<accession>A0ABW4P7E8</accession>
<dbReference type="GO" id="GO:0016787">
    <property type="term" value="F:hydrolase activity"/>
    <property type="evidence" value="ECO:0007669"/>
    <property type="project" value="UniProtKB-KW"/>
</dbReference>
<keyword evidence="2" id="KW-1185">Reference proteome</keyword>
<organism evidence="1 2">
    <name type="scientific">Rhodococcus gannanensis</name>
    <dbReference type="NCBI Taxonomy" id="1960308"/>
    <lineage>
        <taxon>Bacteria</taxon>
        <taxon>Bacillati</taxon>
        <taxon>Actinomycetota</taxon>
        <taxon>Actinomycetes</taxon>
        <taxon>Mycobacteriales</taxon>
        <taxon>Nocardiaceae</taxon>
        <taxon>Rhodococcus</taxon>
    </lineage>
</organism>